<accession>X1DMA7</accession>
<dbReference type="EMBL" id="BART01034576">
    <property type="protein sequence ID" value="GAH06129.1"/>
    <property type="molecule type" value="Genomic_DNA"/>
</dbReference>
<dbReference type="AlphaFoldDB" id="X1DMA7"/>
<protein>
    <submittedName>
        <fullName evidence="1">Uncharacterized protein</fullName>
    </submittedName>
</protein>
<comment type="caution">
    <text evidence="1">The sequence shown here is derived from an EMBL/GenBank/DDBJ whole genome shotgun (WGS) entry which is preliminary data.</text>
</comment>
<name>X1DMA7_9ZZZZ</name>
<organism evidence="1">
    <name type="scientific">marine sediment metagenome</name>
    <dbReference type="NCBI Taxonomy" id="412755"/>
    <lineage>
        <taxon>unclassified sequences</taxon>
        <taxon>metagenomes</taxon>
        <taxon>ecological metagenomes</taxon>
    </lineage>
</organism>
<evidence type="ECO:0000313" key="1">
    <source>
        <dbReference type="EMBL" id="GAH06129.1"/>
    </source>
</evidence>
<gene>
    <name evidence="1" type="ORF">S01H4_59056</name>
</gene>
<proteinExistence type="predicted"/>
<feature type="non-terminal residue" evidence="1">
    <location>
        <position position="1"/>
    </location>
</feature>
<reference evidence="1" key="1">
    <citation type="journal article" date="2014" name="Front. Microbiol.">
        <title>High frequency of phylogenetically diverse reductive dehalogenase-homologous genes in deep subseafloor sedimentary metagenomes.</title>
        <authorList>
            <person name="Kawai M."/>
            <person name="Futagami T."/>
            <person name="Toyoda A."/>
            <person name="Takaki Y."/>
            <person name="Nishi S."/>
            <person name="Hori S."/>
            <person name="Arai W."/>
            <person name="Tsubouchi T."/>
            <person name="Morono Y."/>
            <person name="Uchiyama I."/>
            <person name="Ito T."/>
            <person name="Fujiyama A."/>
            <person name="Inagaki F."/>
            <person name="Takami H."/>
        </authorList>
    </citation>
    <scope>NUCLEOTIDE SEQUENCE</scope>
    <source>
        <strain evidence="1">Expedition CK06-06</strain>
    </source>
</reference>
<sequence length="30" mass="3675">SRNTKNTDKIKEILENKDFIVFSTFYVNFY</sequence>